<evidence type="ECO:0000256" key="1">
    <source>
        <dbReference type="SAM" id="SignalP"/>
    </source>
</evidence>
<dbReference type="AlphaFoldDB" id="A0A538SH41"/>
<dbReference type="Gene3D" id="2.60.40.4070">
    <property type="match status" value="1"/>
</dbReference>
<feature type="chain" id="PRO_5021839480" description="T9SS type A sorting domain-containing protein" evidence="1">
    <location>
        <begin position="27"/>
        <end position="792"/>
    </location>
</feature>
<name>A0A538SH41_UNCEI</name>
<reference evidence="2 3" key="1">
    <citation type="journal article" date="2019" name="Nat. Microbiol.">
        <title>Mediterranean grassland soil C-N compound turnover is dependent on rainfall and depth, and is mediated by genomically divergent microorganisms.</title>
        <authorList>
            <person name="Diamond S."/>
            <person name="Andeer P.F."/>
            <person name="Li Z."/>
            <person name="Crits-Christoph A."/>
            <person name="Burstein D."/>
            <person name="Anantharaman K."/>
            <person name="Lane K.R."/>
            <person name="Thomas B.C."/>
            <person name="Pan C."/>
            <person name="Northen T.R."/>
            <person name="Banfield J.F."/>
        </authorList>
    </citation>
    <scope>NUCLEOTIDE SEQUENCE [LARGE SCALE GENOMIC DNA]</scope>
    <source>
        <strain evidence="2">WS_2</strain>
    </source>
</reference>
<dbReference type="InterPro" id="IPR011047">
    <property type="entry name" value="Quinoprotein_ADH-like_sf"/>
</dbReference>
<keyword evidence="1" id="KW-0732">Signal</keyword>
<sequence>MRVFACRGAIALGILSAWTAPLRAQAIRDDFPLPNGTVYAVAQASGTLYVGGSFTRIGPRAAYGAVLSPVTGEIVRSLKLDSGVESAAPDGQGGWFIIGGFNNVNGLPRDGMAHIHVDGTVAGWNPQHGSTVNSIAAGGSAVYAGGSFTAMNGVTRIRAAALDPVTAALLPWDPQIDVTSNGVYTIRVAGGRVYLGGAFTIGGQSRRNVAAVDPVTGALLPWNPIVDGPVFAIAIGDSAVYLGGRFTQVDGAPRVNLAAVDIVTGHVTSWNPGANGDVLTLERGGSALYAGGIFSTAAGVSRTCLAAFDLATGSLTSWNPGVTSGFVWTLARSGPTIYAGGQFSTVGGRARDNIAAIDSASGVPTEWDPDASAPVYALVADGATVFAGGTFASIAGTRRHNLAAVDIATGNVTDWNPGANGIVRALVAGAGPIIYAGGAFDTVGARRRRQIAAIAGTGVVTDWDPKAYGTVYSLALSGSVLYAGGNFNAIGGQPRSRIAALDLATGLATPWSPGADSTVRAIMPHGGTVFVGGSFQSIGSASRSRIAALDRFLGVATSWNAPVTGVNPDVYALAARGPVLYVGGDFTAIAGVPRECHAGLDTASAAVTPWTTGPSATCYALAPAGVGAGGAPEFVYAAGRGGIEALDGVTGAHLSWYPAGFGPAYAVAFGRPDFFAGGGFGLVAATELSTPTAVPMFGADAVAPELTQVGPIPSRGRTAIAFVLPRRCHVRIRVFDVQGRVEAELVEAVLEPGPQQTVWNGRGRHGKSPSGSYFVRLEADGRSRVKRIVLAR</sequence>
<protein>
    <recommendedName>
        <fullName evidence="4">T9SS type A sorting domain-containing protein</fullName>
    </recommendedName>
</protein>
<dbReference type="SUPFAM" id="SSF50965">
    <property type="entry name" value="Galactose oxidase, central domain"/>
    <property type="match status" value="1"/>
</dbReference>
<dbReference type="Proteomes" id="UP000317716">
    <property type="component" value="Unassembled WGS sequence"/>
</dbReference>
<organism evidence="2 3">
    <name type="scientific">Eiseniibacteriota bacterium</name>
    <dbReference type="NCBI Taxonomy" id="2212470"/>
    <lineage>
        <taxon>Bacteria</taxon>
        <taxon>Candidatus Eiseniibacteriota</taxon>
    </lineage>
</organism>
<proteinExistence type="predicted"/>
<accession>A0A538SH41</accession>
<dbReference type="PANTHER" id="PTHR31778:SF2">
    <property type="entry name" value="BUD SITE SELECTION PROTEIN RAX2"/>
    <property type="match status" value="1"/>
</dbReference>
<comment type="caution">
    <text evidence="2">The sequence shown here is derived from an EMBL/GenBank/DDBJ whole genome shotgun (WGS) entry which is preliminary data.</text>
</comment>
<evidence type="ECO:0000313" key="3">
    <source>
        <dbReference type="Proteomes" id="UP000317716"/>
    </source>
</evidence>
<feature type="signal peptide" evidence="1">
    <location>
        <begin position="1"/>
        <end position="26"/>
    </location>
</feature>
<dbReference type="GO" id="GO:1902929">
    <property type="term" value="C:plasma membrane of growing cell tip"/>
    <property type="evidence" value="ECO:0007669"/>
    <property type="project" value="TreeGrafter"/>
</dbReference>
<evidence type="ECO:0000313" key="2">
    <source>
        <dbReference type="EMBL" id="TMQ50691.1"/>
    </source>
</evidence>
<dbReference type="InterPro" id="IPR011043">
    <property type="entry name" value="Gal_Oxase/kelch_b-propeller"/>
</dbReference>
<evidence type="ECO:0008006" key="4">
    <source>
        <dbReference type="Google" id="ProtNLM"/>
    </source>
</evidence>
<dbReference type="EMBL" id="VBOS01000403">
    <property type="protein sequence ID" value="TMQ50691.1"/>
    <property type="molecule type" value="Genomic_DNA"/>
</dbReference>
<gene>
    <name evidence="2" type="ORF">E6K72_11230</name>
</gene>
<dbReference type="PANTHER" id="PTHR31778">
    <property type="entry name" value="BUD SITE SELECTION PROTEIN RAX2"/>
    <property type="match status" value="1"/>
</dbReference>
<dbReference type="SUPFAM" id="SSF50998">
    <property type="entry name" value="Quinoprotein alcohol dehydrogenase-like"/>
    <property type="match status" value="1"/>
</dbReference>